<feature type="region of interest" description="Disordered" evidence="1">
    <location>
        <begin position="506"/>
        <end position="530"/>
    </location>
</feature>
<feature type="region of interest" description="Disordered" evidence="1">
    <location>
        <begin position="323"/>
        <end position="369"/>
    </location>
</feature>
<accession>A8Q9Z1</accession>
<dbReference type="OrthoDB" id="3336072at2759"/>
<protein>
    <submittedName>
        <fullName evidence="2">Uncharacterized protein</fullName>
    </submittedName>
</protein>
<comment type="caution">
    <text evidence="2">The sequence shown here is derived from an EMBL/GenBank/DDBJ whole genome shotgun (WGS) entry which is preliminary data.</text>
</comment>
<feature type="compositionally biased region" description="Polar residues" evidence="1">
    <location>
        <begin position="509"/>
        <end position="527"/>
    </location>
</feature>
<evidence type="ECO:0000313" key="2">
    <source>
        <dbReference type="EMBL" id="EDP41889.1"/>
    </source>
</evidence>
<gene>
    <name evidence="2" type="ORF">MGL_3570</name>
</gene>
<feature type="compositionally biased region" description="Acidic residues" evidence="1">
    <location>
        <begin position="790"/>
        <end position="799"/>
    </location>
</feature>
<feature type="compositionally biased region" description="Basic and acidic residues" evidence="1">
    <location>
        <begin position="264"/>
        <end position="279"/>
    </location>
</feature>
<organism evidence="2 3">
    <name type="scientific">Malassezia globosa (strain ATCC MYA-4612 / CBS 7966)</name>
    <name type="common">Dandruff-associated fungus</name>
    <dbReference type="NCBI Taxonomy" id="425265"/>
    <lineage>
        <taxon>Eukaryota</taxon>
        <taxon>Fungi</taxon>
        <taxon>Dikarya</taxon>
        <taxon>Basidiomycota</taxon>
        <taxon>Ustilaginomycotina</taxon>
        <taxon>Malasseziomycetes</taxon>
        <taxon>Malasseziales</taxon>
        <taxon>Malasseziaceae</taxon>
        <taxon>Malassezia</taxon>
    </lineage>
</organism>
<dbReference type="GeneID" id="5853410"/>
<dbReference type="Proteomes" id="UP000008837">
    <property type="component" value="Unassembled WGS sequence"/>
</dbReference>
<feature type="region of interest" description="Disordered" evidence="1">
    <location>
        <begin position="779"/>
        <end position="799"/>
    </location>
</feature>
<proteinExistence type="predicted"/>
<name>A8Q9Z1_MALGO</name>
<feature type="region of interest" description="Disordered" evidence="1">
    <location>
        <begin position="138"/>
        <end position="204"/>
    </location>
</feature>
<dbReference type="KEGG" id="mgl:MGL_3570"/>
<dbReference type="EMBL" id="AAYY01000014">
    <property type="protein sequence ID" value="EDP41889.1"/>
    <property type="molecule type" value="Genomic_DNA"/>
</dbReference>
<sequence length="799" mass="91332">MHVSSAGCDNGNIRIKYQMEQDHLQRFFTIGLALRLEPLPKLSYDLVKRNQENNDARDAFDIGQGQRLKPRISTFSPTTFDHVKEFLSDSRLCECVRTWSEIFSILDAADDDPHFSKLRHFFDARLSTLMDLYRQDDGFEEEPDDITPTRLERKSSVKSSSRAPKRLQWPRRASASTADQSLHPARSIFGSVRKPSSSHKPNEFEKSFSDKFDLWLDDHEPRRVRFGVRLDLDRVCLANSRNQASDMNSKKPFHVSDARLKFTEGLDPEHEEPSIRSDDNAGSITSRRSFVQRMFEKGLRRESQNSSNPPTWLQNHEDMTNASNQAFDDSDEEQEASPFGSPGCSTTRHGSVPSNASRPQLNGASKAAELERVEEKSAVDLNEKLIRGVHYLGLNDAQPVSYFKEGQDFISLLRKASVQMQTLPWSYGQQDPLSTIITYAFADAFGWEGILHLCYGKHSACEREQIFSALGRAADMELHRKEKYDAVLSWRDKVWSNSDKETLCEDETPQTLPSFNSESDQIKSSQEPQKDEIILDPLSKDSDASCYKSSHDKWRTWEDWRLLFTSLSAWVSEYETTRVQSCLSHEYNLENVFQTRPCETCPNVLPLSVEKDAISSQFGFWRLSGIPSALRLESNQEHMDYRWARVRLESSMIGTPLVMTTAGVQFFLMQLTSAPWVYHGAWELDYLDKCIFESSITRERFPPPGDSVVTPLSPSYSKRENRVECPYPSVRGAWSPDEWKKWLGGLREGHIITPTISWQGWWTLIAVLNGADHSGRPFDLQLRAPGDPVQPDEDGSIYL</sequence>
<dbReference type="OMA" id="AFGWEGI"/>
<feature type="compositionally biased region" description="Polar residues" evidence="1">
    <location>
        <begin position="343"/>
        <end position="363"/>
    </location>
</feature>
<reference evidence="2 3" key="1">
    <citation type="journal article" date="2007" name="Proc. Natl. Acad. Sci. U.S.A.">
        <title>Dandruff-associated Malassezia genomes reveal convergent and divergent virulence traits shared with plant and human fungal pathogens.</title>
        <authorList>
            <person name="Xu J."/>
            <person name="Saunders C.W."/>
            <person name="Hu P."/>
            <person name="Grant R.A."/>
            <person name="Boekhout T."/>
            <person name="Kuramae E.E."/>
            <person name="Kronstad J.W."/>
            <person name="Deangelis Y.M."/>
            <person name="Reeder N.L."/>
            <person name="Johnstone K.R."/>
            <person name="Leland M."/>
            <person name="Fieno A.M."/>
            <person name="Begley W.M."/>
            <person name="Sun Y."/>
            <person name="Lacey M.P."/>
            <person name="Chaudhary T."/>
            <person name="Keough T."/>
            <person name="Chu L."/>
            <person name="Sears R."/>
            <person name="Yuan B."/>
            <person name="Dawson T.L.Jr."/>
        </authorList>
    </citation>
    <scope>NUCLEOTIDE SEQUENCE [LARGE SCALE GENOMIC DNA]</scope>
    <source>
        <strain evidence="3">ATCC MYA-4612 / CBS 7966</strain>
    </source>
</reference>
<keyword evidence="3" id="KW-1185">Reference proteome</keyword>
<feature type="region of interest" description="Disordered" evidence="1">
    <location>
        <begin position="264"/>
        <end position="287"/>
    </location>
</feature>
<dbReference type="AlphaFoldDB" id="A8Q9Z1"/>
<dbReference type="VEuPathDB" id="FungiDB:MGL_3570"/>
<dbReference type="InParanoid" id="A8Q9Z1"/>
<dbReference type="RefSeq" id="XP_001729103.1">
    <property type="nucleotide sequence ID" value="XM_001729051.1"/>
</dbReference>
<evidence type="ECO:0000256" key="1">
    <source>
        <dbReference type="SAM" id="MobiDB-lite"/>
    </source>
</evidence>
<evidence type="ECO:0000313" key="3">
    <source>
        <dbReference type="Proteomes" id="UP000008837"/>
    </source>
</evidence>